<protein>
    <recommendedName>
        <fullName evidence="2">Retrovirus-related Pol polyprotein from transposon TNT 1-94-like beta-barrel domain-containing protein</fullName>
    </recommendedName>
</protein>
<dbReference type="AlphaFoldDB" id="A0A8S9UGR5"/>
<evidence type="ECO:0000313" key="3">
    <source>
        <dbReference type="EMBL" id="KAF4137628.1"/>
    </source>
</evidence>
<proteinExistence type="predicted"/>
<dbReference type="InterPro" id="IPR054722">
    <property type="entry name" value="PolX-like_BBD"/>
</dbReference>
<evidence type="ECO:0000256" key="1">
    <source>
        <dbReference type="SAM" id="MobiDB-lite"/>
    </source>
</evidence>
<feature type="compositionally biased region" description="Basic and acidic residues" evidence="1">
    <location>
        <begin position="1"/>
        <end position="12"/>
    </location>
</feature>
<feature type="region of interest" description="Disordered" evidence="1">
    <location>
        <begin position="1"/>
        <end position="22"/>
    </location>
</feature>
<evidence type="ECO:0000313" key="4">
    <source>
        <dbReference type="Proteomes" id="UP000704712"/>
    </source>
</evidence>
<evidence type="ECO:0000259" key="2">
    <source>
        <dbReference type="Pfam" id="PF22936"/>
    </source>
</evidence>
<accession>A0A8S9UGR5</accession>
<feature type="domain" description="Retrovirus-related Pol polyprotein from transposon TNT 1-94-like beta-barrel" evidence="2">
    <location>
        <begin position="42"/>
        <end position="121"/>
    </location>
</feature>
<reference evidence="3" key="1">
    <citation type="submission" date="2020-03" db="EMBL/GenBank/DDBJ databases">
        <title>Hybrid Assembly of Korean Phytophthora infestans isolates.</title>
        <authorList>
            <person name="Prokchorchik M."/>
            <person name="Lee Y."/>
            <person name="Seo J."/>
            <person name="Cho J.-H."/>
            <person name="Park Y.-E."/>
            <person name="Jang D.-C."/>
            <person name="Im J.-S."/>
            <person name="Choi J.-G."/>
            <person name="Park H.-J."/>
            <person name="Lee G.-B."/>
            <person name="Lee Y.-G."/>
            <person name="Hong S.-Y."/>
            <person name="Cho K."/>
            <person name="Sohn K.H."/>
        </authorList>
    </citation>
    <scope>NUCLEOTIDE SEQUENCE</scope>
    <source>
        <strain evidence="3">KR_2_A2</strain>
    </source>
</reference>
<dbReference type="Pfam" id="PF22936">
    <property type="entry name" value="Pol_BBD"/>
    <property type="match status" value="1"/>
</dbReference>
<gene>
    <name evidence="3" type="ORF">GN958_ATG13140</name>
</gene>
<organism evidence="3 4">
    <name type="scientific">Phytophthora infestans</name>
    <name type="common">Potato late blight agent</name>
    <name type="synonym">Botrytis infestans</name>
    <dbReference type="NCBI Taxonomy" id="4787"/>
    <lineage>
        <taxon>Eukaryota</taxon>
        <taxon>Sar</taxon>
        <taxon>Stramenopiles</taxon>
        <taxon>Oomycota</taxon>
        <taxon>Peronosporomycetes</taxon>
        <taxon>Peronosporales</taxon>
        <taxon>Peronosporaceae</taxon>
        <taxon>Phytophthora</taxon>
    </lineage>
</organism>
<name>A0A8S9UGR5_PHYIN</name>
<dbReference type="Proteomes" id="UP000704712">
    <property type="component" value="Unassembled WGS sequence"/>
</dbReference>
<comment type="caution">
    <text evidence="3">The sequence shown here is derived from an EMBL/GenBank/DDBJ whole genome shotgun (WGS) entry which is preliminary data.</text>
</comment>
<dbReference type="EMBL" id="JAACNO010001773">
    <property type="protein sequence ID" value="KAF4137628.1"/>
    <property type="molecule type" value="Genomic_DNA"/>
</dbReference>
<sequence>MSHCSDSDKDDSSFTSDDSDGQASIGMAAVGIDDPAKRTPTWLVDSGASHHMGSREDGLIGAVPSTMTIPVANGEDVTASMKCSCLICVSDGCTNKAVLNREVHSVAEVHQNLLSVTELADHVISSQFNSSKICELKDCNGKAIAVANRCGKW</sequence>